<dbReference type="GO" id="GO:0071713">
    <property type="term" value="F:para-aminobenzoyl-glutamate hydrolase activity"/>
    <property type="evidence" value="ECO:0007669"/>
    <property type="project" value="TreeGrafter"/>
</dbReference>
<dbReference type="InterPro" id="IPR052030">
    <property type="entry name" value="Peptidase_M20/M20A_hydrolases"/>
</dbReference>
<comment type="caution">
    <text evidence="2">The sequence shown here is derived from an EMBL/GenBank/DDBJ whole genome shotgun (WGS) entry which is preliminary data.</text>
</comment>
<dbReference type="Gene3D" id="3.30.70.360">
    <property type="match status" value="1"/>
</dbReference>
<dbReference type="PANTHER" id="PTHR30575:SF0">
    <property type="entry name" value="XAA-ARG DIPEPTIDASE"/>
    <property type="match status" value="1"/>
</dbReference>
<evidence type="ECO:0000313" key="4">
    <source>
        <dbReference type="Proteomes" id="UP000247078"/>
    </source>
</evidence>
<name>A0A855Y369_9BACL</name>
<dbReference type="RefSeq" id="WP_110001267.1">
    <property type="nucleotide sequence ID" value="NZ_QGTZ01000011.1"/>
</dbReference>
<dbReference type="EMBL" id="QGTZ01000011">
    <property type="protein sequence ID" value="PWW36121.1"/>
    <property type="molecule type" value="Genomic_DNA"/>
</dbReference>
<dbReference type="GO" id="GO:0046657">
    <property type="term" value="P:folic acid catabolic process"/>
    <property type="evidence" value="ECO:0007669"/>
    <property type="project" value="TreeGrafter"/>
</dbReference>
<dbReference type="Pfam" id="PF07687">
    <property type="entry name" value="M20_dimer"/>
    <property type="match status" value="1"/>
</dbReference>
<dbReference type="EMBL" id="QLLI01000004">
    <property type="protein sequence ID" value="RAI98104.1"/>
    <property type="molecule type" value="Genomic_DNA"/>
</dbReference>
<dbReference type="FunFam" id="3.30.70.360:FF:000004">
    <property type="entry name" value="Peptidase M20 domain-containing protein 2"/>
    <property type="match status" value="1"/>
</dbReference>
<evidence type="ECO:0000313" key="2">
    <source>
        <dbReference type="EMBL" id="PWW36121.1"/>
    </source>
</evidence>
<dbReference type="SUPFAM" id="SSF53187">
    <property type="entry name" value="Zn-dependent exopeptidases"/>
    <property type="match status" value="1"/>
</dbReference>
<evidence type="ECO:0000313" key="3">
    <source>
        <dbReference type="EMBL" id="RAI98104.1"/>
    </source>
</evidence>
<evidence type="ECO:0000313" key="5">
    <source>
        <dbReference type="Proteomes" id="UP000248827"/>
    </source>
</evidence>
<feature type="domain" description="Peptidase M20 dimerisation" evidence="1">
    <location>
        <begin position="189"/>
        <end position="280"/>
    </location>
</feature>
<accession>A0A855Y369</accession>
<dbReference type="Proteomes" id="UP000248827">
    <property type="component" value="Unassembled WGS sequence"/>
</dbReference>
<dbReference type="OrthoDB" id="9781032at2"/>
<dbReference type="GO" id="GO:0005737">
    <property type="term" value="C:cytoplasm"/>
    <property type="evidence" value="ECO:0007669"/>
    <property type="project" value="TreeGrafter"/>
</dbReference>
<reference evidence="2 4" key="1">
    <citation type="submission" date="2018-05" db="EMBL/GenBank/DDBJ databases">
        <title>Freshwater and sediment microbial communities from various areas in North America, analyzing microbe dynamics in response to fracking.</title>
        <authorList>
            <person name="Lamendella R."/>
        </authorList>
    </citation>
    <scope>NUCLEOTIDE SEQUENCE [LARGE SCALE GENOMIC DNA]</scope>
    <source>
        <strain evidence="2 4">DB-3</strain>
        <strain evidence="3 5">NG-13</strain>
    </source>
</reference>
<protein>
    <submittedName>
        <fullName evidence="2">Aminobenzoyl-glutamate utilization protein B</fullName>
    </submittedName>
</protein>
<dbReference type="AlphaFoldDB" id="A0A855Y369"/>
<gene>
    <name evidence="3" type="ORF">DET54_104160</name>
    <name evidence="2" type="ORF">DET56_111154</name>
</gene>
<sequence>MSEKIIEEVTAYIEGKRDLFINVSDSIWGYAETRFEEFESAALLCKALEQEGFSVARDVAGLATGFIGSFGDGSPVIAILGEFDALASLSQQAGAAVFDPVVPGANGHGCGHNLLGAGSLAAAFAVKDYLQEHKISGTVRYYGCPAEESGSGKAFMARAGLFQDVDVAFCWHPATMNVVMHMSSLANLHVHFKFAGRSAHAAAAPHLGRSALDAVELMNVGVNYLREHMISDARIHYAVTNTGGFAPNVVQAEAEVNYLVRAPRSSQVAELFERVLDVARGAALMTGTEMSYHYEGGASNLIPNAALEGKMHEFLSGLELPVYTEDELAFAREIFAVIPEEDKTSASRQNGKAVHDMLSARPLASFVAPLMESMRIMPASTDVGDVSWNVPTAQCVTATWAYATPVHAWQTVAQGKSSYAHKGMLLAGKVMACTAIAALLDPALIKLAKAELAERLEGESYVSPFPDDVMPPNLSFSQSAGGASTEQTPVNV</sequence>
<organism evidence="2 4">
    <name type="scientific">Paenibacillus pabuli</name>
    <dbReference type="NCBI Taxonomy" id="1472"/>
    <lineage>
        <taxon>Bacteria</taxon>
        <taxon>Bacillati</taxon>
        <taxon>Bacillota</taxon>
        <taxon>Bacilli</taxon>
        <taxon>Bacillales</taxon>
        <taxon>Paenibacillaceae</taxon>
        <taxon>Paenibacillus</taxon>
    </lineage>
</organism>
<dbReference type="InterPro" id="IPR036264">
    <property type="entry name" value="Bact_exopeptidase_dim_dom"/>
</dbReference>
<evidence type="ECO:0000259" key="1">
    <source>
        <dbReference type="Pfam" id="PF07687"/>
    </source>
</evidence>
<keyword evidence="5" id="KW-1185">Reference proteome</keyword>
<dbReference type="InterPro" id="IPR017145">
    <property type="entry name" value="Aminobenzoyl-glu_utiliz_pB"/>
</dbReference>
<dbReference type="InterPro" id="IPR017439">
    <property type="entry name" value="Amidohydrolase"/>
</dbReference>
<dbReference type="PANTHER" id="PTHR30575">
    <property type="entry name" value="PEPTIDASE M20"/>
    <property type="match status" value="1"/>
</dbReference>
<dbReference type="SUPFAM" id="SSF55031">
    <property type="entry name" value="Bacterial exopeptidase dimerisation domain"/>
    <property type="match status" value="1"/>
</dbReference>
<dbReference type="InterPro" id="IPR011650">
    <property type="entry name" value="Peptidase_M20_dimer"/>
</dbReference>
<dbReference type="Proteomes" id="UP000247078">
    <property type="component" value="Unassembled WGS sequence"/>
</dbReference>
<proteinExistence type="predicted"/>
<dbReference type="Gene3D" id="3.40.630.10">
    <property type="entry name" value="Zn peptidases"/>
    <property type="match status" value="2"/>
</dbReference>
<dbReference type="GO" id="GO:0016805">
    <property type="term" value="F:dipeptidase activity"/>
    <property type="evidence" value="ECO:0007669"/>
    <property type="project" value="TreeGrafter"/>
</dbReference>
<dbReference type="PIRSF" id="PIRSF037227">
    <property type="entry name" value="Aminobenzoyl-glu_utiliz_pB"/>
    <property type="match status" value="1"/>
</dbReference>
<dbReference type="NCBIfam" id="TIGR01891">
    <property type="entry name" value="amidohydrolases"/>
    <property type="match status" value="1"/>
</dbReference>
<dbReference type="CDD" id="cd05673">
    <property type="entry name" value="M20_Acy1L2_AbgB"/>
    <property type="match status" value="1"/>
</dbReference>